<feature type="compositionally biased region" description="Basic and acidic residues" evidence="1">
    <location>
        <begin position="471"/>
        <end position="484"/>
    </location>
</feature>
<feature type="compositionally biased region" description="Basic residues" evidence="1">
    <location>
        <begin position="501"/>
        <end position="512"/>
    </location>
</feature>
<feature type="compositionally biased region" description="Polar residues" evidence="1">
    <location>
        <begin position="398"/>
        <end position="414"/>
    </location>
</feature>
<dbReference type="EMBL" id="MBAD02001985">
    <property type="protein sequence ID" value="RLN50710.1"/>
    <property type="molecule type" value="Genomic_DNA"/>
</dbReference>
<feature type="compositionally biased region" description="Acidic residues" evidence="1">
    <location>
        <begin position="557"/>
        <end position="585"/>
    </location>
</feature>
<dbReference type="OrthoDB" id="168271at2759"/>
<gene>
    <name evidence="2" type="ORF">BBJ29_005134</name>
    <name evidence="3" type="ORF">BBP00_00007545</name>
</gene>
<dbReference type="Proteomes" id="UP000277300">
    <property type="component" value="Unassembled WGS sequence"/>
</dbReference>
<evidence type="ECO:0000313" key="4">
    <source>
        <dbReference type="Proteomes" id="UP000277300"/>
    </source>
</evidence>
<feature type="region of interest" description="Disordered" evidence="1">
    <location>
        <begin position="127"/>
        <end position="215"/>
    </location>
</feature>
<evidence type="ECO:0000256" key="1">
    <source>
        <dbReference type="SAM" id="MobiDB-lite"/>
    </source>
</evidence>
<evidence type="ECO:0000313" key="3">
    <source>
        <dbReference type="EMBL" id="RLN57348.1"/>
    </source>
</evidence>
<dbReference type="EMBL" id="MBDO02000311">
    <property type="protein sequence ID" value="RLN57348.1"/>
    <property type="molecule type" value="Genomic_DNA"/>
</dbReference>
<feature type="compositionally biased region" description="Acidic residues" evidence="1">
    <location>
        <begin position="134"/>
        <end position="147"/>
    </location>
</feature>
<feature type="compositionally biased region" description="Basic and acidic residues" evidence="1">
    <location>
        <begin position="148"/>
        <end position="197"/>
    </location>
</feature>
<name>A0A3F2RK23_9STRA</name>
<organism evidence="3 4">
    <name type="scientific">Phytophthora kernoviae</name>
    <dbReference type="NCBI Taxonomy" id="325452"/>
    <lineage>
        <taxon>Eukaryota</taxon>
        <taxon>Sar</taxon>
        <taxon>Stramenopiles</taxon>
        <taxon>Oomycota</taxon>
        <taxon>Peronosporomycetes</taxon>
        <taxon>Peronosporales</taxon>
        <taxon>Peronosporaceae</taxon>
        <taxon>Phytophthora</taxon>
    </lineage>
</organism>
<feature type="compositionally biased region" description="Basic residues" evidence="1">
    <location>
        <begin position="589"/>
        <end position="609"/>
    </location>
</feature>
<accession>A0A3F2RK23</accession>
<feature type="region of interest" description="Disordered" evidence="1">
    <location>
        <begin position="369"/>
        <end position="609"/>
    </location>
</feature>
<dbReference type="AlphaFoldDB" id="A0A3F2RK23"/>
<reference evidence="4 5" key="1">
    <citation type="submission" date="2018-07" db="EMBL/GenBank/DDBJ databases">
        <title>Genome sequencing of oomycete isolates from Chile give support for New Zealand origin for Phytophthora kernoviae and make available the first Nothophytophthora sp. genome.</title>
        <authorList>
            <person name="Studholme D.J."/>
            <person name="Sanfuentes E."/>
            <person name="Panda P."/>
            <person name="Hill R."/>
            <person name="Sambles C."/>
            <person name="Grant M."/>
            <person name="Williams N.M."/>
            <person name="Mcdougal R.L."/>
        </authorList>
    </citation>
    <scope>NUCLEOTIDE SEQUENCE [LARGE SCALE GENOMIC DNA]</scope>
    <source>
        <strain evidence="3">Chile6</strain>
        <strain evidence="2">Chile7</strain>
    </source>
</reference>
<feature type="compositionally biased region" description="Acidic residues" evidence="1">
    <location>
        <begin position="198"/>
        <end position="214"/>
    </location>
</feature>
<protein>
    <submittedName>
        <fullName evidence="3">Uncharacterized protein</fullName>
    </submittedName>
</protein>
<evidence type="ECO:0000313" key="2">
    <source>
        <dbReference type="EMBL" id="RLN50710.1"/>
    </source>
</evidence>
<feature type="compositionally biased region" description="Low complexity" evidence="1">
    <location>
        <begin position="456"/>
        <end position="470"/>
    </location>
</feature>
<proteinExistence type="predicted"/>
<sequence>MKAPLLPQLDEAIAFLQADIAALRTGEKDRSLPALAVSIAAGDAPLPEPQFAPLLSLWTPKSSTISTELAMLVDQFEAAKQHEEKGKAQAEDQDAVEPPKVLNSALERVKGRRRPPAVEKKTVVIETEEKTVETEEETAETEEETAETEEKTAETQVVVDRDQKMEEVQDEAKKEEVEKSSVEDVKMSESDVEKETGESENVEMEDEEKEEETEAIVVEKVKEVVEDKVEGVPNPAKEEAEAALASLKALRKTMLLDVLSKIVSVAKSKDVDPAMFSEKSADVEKTKDKELVDLKKIHDHVTNGKICEWAEFAEQVYLFCQHVVSDAEEREQPEARRKGVELLHFARTLTETLRKGSVKKEASLVEKIREADAAATESAAHNEPEELKPSTDKEEAAPSNQDNDVTKPTTQGSPLPSPLTPSRVSKRIRKRSSEIDGTSSAAPSPSPQNPRKRTRGASSAASASEDVSGSESHDASASEADLKSRGRNKPTESPVPETKFPAKRAKPRRRRPVMPATRISSRQQKRRAAAAAAAAADSTAEDEEHSGVEGHQSAVEKEDDGNERENEAEEETGGEDQDEGHEEEQETPKKKRAATKPSRSRKKGSRKSR</sequence>
<comment type="caution">
    <text evidence="3">The sequence shown here is derived from an EMBL/GenBank/DDBJ whole genome shotgun (WGS) entry which is preliminary data.</text>
</comment>
<dbReference type="Proteomes" id="UP000284657">
    <property type="component" value="Unassembled WGS sequence"/>
</dbReference>
<evidence type="ECO:0000313" key="5">
    <source>
        <dbReference type="Proteomes" id="UP000284657"/>
    </source>
</evidence>
<feature type="compositionally biased region" description="Basic and acidic residues" evidence="1">
    <location>
        <begin position="380"/>
        <end position="396"/>
    </location>
</feature>